<evidence type="ECO:0000313" key="3">
    <source>
        <dbReference type="EMBL" id="KAK2194323.1"/>
    </source>
</evidence>
<comment type="caution">
    <text evidence="4">The sequence shown here is derived from an EMBL/GenBank/DDBJ whole genome shotgun (WGS) entry which is preliminary data.</text>
</comment>
<reference evidence="4" key="1">
    <citation type="journal article" date="2023" name="Nat. Microbiol.">
        <title>Babesia duncani multi-omics identifies virulence factors and drug targets.</title>
        <authorList>
            <person name="Singh P."/>
            <person name="Lonardi S."/>
            <person name="Liang Q."/>
            <person name="Vydyam P."/>
            <person name="Khabirova E."/>
            <person name="Fang T."/>
            <person name="Gihaz S."/>
            <person name="Thekkiniath J."/>
            <person name="Munshi M."/>
            <person name="Abel S."/>
            <person name="Ciampossin L."/>
            <person name="Batugedara G."/>
            <person name="Gupta M."/>
            <person name="Lu X.M."/>
            <person name="Lenz T."/>
            <person name="Chakravarty S."/>
            <person name="Cornillot E."/>
            <person name="Hu Y."/>
            <person name="Ma W."/>
            <person name="Gonzalez L.M."/>
            <person name="Sanchez S."/>
            <person name="Estrada K."/>
            <person name="Sanchez-Flores A."/>
            <person name="Montero E."/>
            <person name="Harb O.S."/>
            <person name="Le Roch K.G."/>
            <person name="Mamoun C.B."/>
        </authorList>
    </citation>
    <scope>NUCLEOTIDE SEQUENCE</scope>
    <source>
        <strain evidence="4">WA1</strain>
    </source>
</reference>
<sequence>MTESDQHKDVYFQYIISGTSSTFRGCQIVYFTFNSEEYKFECNKEFMYNFQLQEAFVYACKIGSDFKPWLLQLVGTSESYSGYRNYFFKREDNVFKNHKFDSLTVPSGSGSFKHEEDNLAKTKLKTFTSVSGLSSASPAWYYKLTNSSGSSSGSSYGQSSGSFEIQPYNLASYLGDSDKKHIYVSESVSGSESVEHSVSSFSSDSGSESHTFEITFKYRKTKKSGGRSVTYAYDKNKSKLKLKGESYSDIVSGDGSSCNVTQAKQAVVSVGSNGSNGSNGPGGGSGSSGRSGSNEQPSGSQGSGGSQGSKGGSPSPSPPTQDSPSPAASQSSSNLPAIVCGAVFGSGGLIGGGILIYKCIG</sequence>
<keyword evidence="2" id="KW-0472">Membrane</keyword>
<dbReference type="RefSeq" id="XP_067804253.1">
    <property type="nucleotide sequence ID" value="XM_067945462.1"/>
</dbReference>
<dbReference type="KEGG" id="bdw:94334709"/>
<protein>
    <submittedName>
        <fullName evidence="4">Uncharacterized protein</fullName>
    </submittedName>
</protein>
<feature type="region of interest" description="Disordered" evidence="1">
    <location>
        <begin position="270"/>
        <end position="333"/>
    </location>
</feature>
<accession>A0AAD9PGR2</accession>
<dbReference type="Proteomes" id="UP001214638">
    <property type="component" value="Unassembled WGS sequence"/>
</dbReference>
<dbReference type="AlphaFoldDB" id="A0AAD9PGR2"/>
<keyword evidence="2" id="KW-0812">Transmembrane</keyword>
<keyword evidence="6" id="KW-1185">Reference proteome</keyword>
<evidence type="ECO:0000313" key="5">
    <source>
        <dbReference type="EMBL" id="KAK2197411.1"/>
    </source>
</evidence>
<evidence type="ECO:0000256" key="2">
    <source>
        <dbReference type="SAM" id="Phobius"/>
    </source>
</evidence>
<name>A0AAD9PGR2_9APIC</name>
<proteinExistence type="predicted"/>
<feature type="compositionally biased region" description="Low complexity" evidence="1">
    <location>
        <begin position="322"/>
        <end position="333"/>
    </location>
</feature>
<organism evidence="4 6">
    <name type="scientific">Babesia duncani</name>
    <dbReference type="NCBI Taxonomy" id="323732"/>
    <lineage>
        <taxon>Eukaryota</taxon>
        <taxon>Sar</taxon>
        <taxon>Alveolata</taxon>
        <taxon>Apicomplexa</taxon>
        <taxon>Aconoidasida</taxon>
        <taxon>Piroplasmida</taxon>
        <taxon>Babesiidae</taxon>
        <taxon>Babesia</taxon>
    </lineage>
</organism>
<dbReference type="EMBL" id="JALLKP010000161">
    <property type="protein sequence ID" value="KAK2194323.1"/>
    <property type="molecule type" value="Genomic_DNA"/>
</dbReference>
<evidence type="ECO:0000313" key="4">
    <source>
        <dbReference type="EMBL" id="KAK2194536.1"/>
    </source>
</evidence>
<dbReference type="EMBL" id="JALLKP010000091">
    <property type="protein sequence ID" value="KAK2194536.1"/>
    <property type="molecule type" value="Genomic_DNA"/>
</dbReference>
<feature type="compositionally biased region" description="Low complexity" evidence="1">
    <location>
        <begin position="290"/>
        <end position="300"/>
    </location>
</feature>
<evidence type="ECO:0000313" key="6">
    <source>
        <dbReference type="Proteomes" id="UP001214638"/>
    </source>
</evidence>
<dbReference type="GeneID" id="94334709"/>
<feature type="compositionally biased region" description="Gly residues" evidence="1">
    <location>
        <begin position="301"/>
        <end position="311"/>
    </location>
</feature>
<keyword evidence="2" id="KW-1133">Transmembrane helix</keyword>
<gene>
    <name evidence="5" type="ORF">BdWA1_000411</name>
    <name evidence="4" type="ORF">BdWA1_003991</name>
    <name evidence="3" type="ORF">BdWA1_004211</name>
</gene>
<feature type="compositionally biased region" description="Gly residues" evidence="1">
    <location>
        <begin position="277"/>
        <end position="289"/>
    </location>
</feature>
<feature type="transmembrane region" description="Helical" evidence="2">
    <location>
        <begin position="335"/>
        <end position="357"/>
    </location>
</feature>
<evidence type="ECO:0000256" key="1">
    <source>
        <dbReference type="SAM" id="MobiDB-lite"/>
    </source>
</evidence>
<dbReference type="EMBL" id="JALLKP010000001">
    <property type="protein sequence ID" value="KAK2197411.1"/>
    <property type="molecule type" value="Genomic_DNA"/>
</dbReference>